<feature type="compositionally biased region" description="Basic and acidic residues" evidence="1">
    <location>
        <begin position="225"/>
        <end position="236"/>
    </location>
</feature>
<keyword evidence="4" id="KW-1185">Reference proteome</keyword>
<feature type="compositionally biased region" description="Basic and acidic residues" evidence="1">
    <location>
        <begin position="292"/>
        <end position="306"/>
    </location>
</feature>
<dbReference type="Proteomes" id="UP001201812">
    <property type="component" value="Unassembled WGS sequence"/>
</dbReference>
<sequence length="384" mass="44208">MQAAALPRLSSSTRKRHSGYAAIQANSGFPEAITSSSHRSSGQDRYQSSSLSERKRLLAESYHLTELSHARNYSVDQKRELYQENETIAELERFDGQETFTIHNAIELLNTNYDYWKSHFTGTSSDDDSIKAFISYENLHYPDNLADLANKCGVDVVTLTNAFENGLDITHEIITHVSNSSDENSVHTDQTSLKKKPGRPSKKRGKPSLDRQTKEKNQAKNRNQNYRDNETPEQRNKRLSQMNDRNISRRSNETQEDRNKRLSQQKNIDISRRSNETQEDRNKRLSQMNDRNISRRSNETQDERNKRLSQQLERQNELINNRTQAENIRKESEILVGTLSNVNDITPFSLGSFDYKCKDCGALHFEMEASLNANSTHTAKLLCE</sequence>
<feature type="region of interest" description="Disordered" evidence="1">
    <location>
        <begin position="179"/>
        <end position="319"/>
    </location>
</feature>
<evidence type="ECO:0000256" key="1">
    <source>
        <dbReference type="SAM" id="MobiDB-lite"/>
    </source>
</evidence>
<feature type="compositionally biased region" description="Basic and acidic residues" evidence="1">
    <location>
        <begin position="269"/>
        <end position="283"/>
    </location>
</feature>
<evidence type="ECO:0000313" key="3">
    <source>
        <dbReference type="EMBL" id="KAI1692076.1"/>
    </source>
</evidence>
<gene>
    <name evidence="3" type="ORF">DdX_21454</name>
</gene>
<organism evidence="3 4">
    <name type="scientific">Ditylenchus destructor</name>
    <dbReference type="NCBI Taxonomy" id="166010"/>
    <lineage>
        <taxon>Eukaryota</taxon>
        <taxon>Metazoa</taxon>
        <taxon>Ecdysozoa</taxon>
        <taxon>Nematoda</taxon>
        <taxon>Chromadorea</taxon>
        <taxon>Rhabditida</taxon>
        <taxon>Tylenchina</taxon>
        <taxon>Tylenchomorpha</taxon>
        <taxon>Sphaerularioidea</taxon>
        <taxon>Anguinidae</taxon>
        <taxon>Anguininae</taxon>
        <taxon>Ditylenchus</taxon>
    </lineage>
</organism>
<feature type="compositionally biased region" description="Polar residues" evidence="1">
    <location>
        <begin position="179"/>
        <end position="191"/>
    </location>
</feature>
<feature type="compositionally biased region" description="Polar residues" evidence="1">
    <location>
        <begin position="308"/>
        <end position="319"/>
    </location>
</feature>
<accession>A0AAD4MFI6</accession>
<feature type="compositionally biased region" description="Basic residues" evidence="1">
    <location>
        <begin position="193"/>
        <end position="206"/>
    </location>
</feature>
<feature type="region of interest" description="Disordered" evidence="1">
    <location>
        <begin position="1"/>
        <end position="52"/>
    </location>
</feature>
<comment type="caution">
    <text evidence="3">The sequence shown here is derived from an EMBL/GenBank/DDBJ whole genome shotgun (WGS) entry which is preliminary data.</text>
</comment>
<name>A0AAD4MFI6_9BILA</name>
<feature type="compositionally biased region" description="Basic and acidic residues" evidence="1">
    <location>
        <begin position="207"/>
        <end position="218"/>
    </location>
</feature>
<protein>
    <recommendedName>
        <fullName evidence="2">STPR domain-containing protein</fullName>
    </recommendedName>
</protein>
<evidence type="ECO:0000313" key="4">
    <source>
        <dbReference type="Proteomes" id="UP001201812"/>
    </source>
</evidence>
<feature type="compositionally biased region" description="Polar residues" evidence="1">
    <location>
        <begin position="33"/>
        <end position="51"/>
    </location>
</feature>
<dbReference type="EMBL" id="JAKKPZ010000831">
    <property type="protein sequence ID" value="KAI1692076.1"/>
    <property type="molecule type" value="Genomic_DNA"/>
</dbReference>
<proteinExistence type="predicted"/>
<feature type="domain" description="STPR" evidence="2">
    <location>
        <begin position="216"/>
        <end position="281"/>
    </location>
</feature>
<dbReference type="AlphaFoldDB" id="A0AAD4MFI6"/>
<reference evidence="3" key="1">
    <citation type="submission" date="2022-01" db="EMBL/GenBank/DDBJ databases">
        <title>Genome Sequence Resource for Two Populations of Ditylenchus destructor, the Migratory Endoparasitic Phytonematode.</title>
        <authorList>
            <person name="Zhang H."/>
            <person name="Lin R."/>
            <person name="Xie B."/>
        </authorList>
    </citation>
    <scope>NUCLEOTIDE SEQUENCE</scope>
    <source>
        <strain evidence="3">BazhouSP</strain>
    </source>
</reference>
<feature type="compositionally biased region" description="Basic and acidic residues" evidence="1">
    <location>
        <begin position="246"/>
        <end position="260"/>
    </location>
</feature>
<dbReference type="InterPro" id="IPR048998">
    <property type="entry name" value="STPR"/>
</dbReference>
<dbReference type="Pfam" id="PF21107">
    <property type="entry name" value="STPRs"/>
    <property type="match status" value="1"/>
</dbReference>
<evidence type="ECO:0000259" key="2">
    <source>
        <dbReference type="Pfam" id="PF21107"/>
    </source>
</evidence>